<sequence>MLPCSGRCGRSWIVPMMRVGTAPRQRGSVFGAIFIACR</sequence>
<proteinExistence type="predicted"/>
<accession>A0A6J4K5U8</accession>
<organism evidence="1">
    <name type="scientific">uncultured Gemmatimonadota bacterium</name>
    <dbReference type="NCBI Taxonomy" id="203437"/>
    <lineage>
        <taxon>Bacteria</taxon>
        <taxon>Pseudomonadati</taxon>
        <taxon>Gemmatimonadota</taxon>
        <taxon>environmental samples</taxon>
    </lineage>
</organism>
<name>A0A6J4K5U8_9BACT</name>
<evidence type="ECO:0000313" key="1">
    <source>
        <dbReference type="EMBL" id="CAA9296252.1"/>
    </source>
</evidence>
<reference evidence="1" key="1">
    <citation type="submission" date="2020-02" db="EMBL/GenBank/DDBJ databases">
        <authorList>
            <person name="Meier V. D."/>
        </authorList>
    </citation>
    <scope>NUCLEOTIDE SEQUENCE</scope>
    <source>
        <strain evidence="1">AVDCRST_MAG68</strain>
    </source>
</reference>
<gene>
    <name evidence="1" type="ORF">AVDCRST_MAG68-17</name>
</gene>
<dbReference type="AlphaFoldDB" id="A0A6J4K5U8"/>
<dbReference type="EMBL" id="CADCTW010000003">
    <property type="protein sequence ID" value="CAA9296252.1"/>
    <property type="molecule type" value="Genomic_DNA"/>
</dbReference>
<protein>
    <submittedName>
        <fullName evidence="1">Uncharacterized protein</fullName>
    </submittedName>
</protein>